<sequence>MGRNRSGSSTTIASMQSTTAASQASSMGIGGGGGGNINSSDLALYDIPLVTSPSQASTDFEQLLHNLQSISVDPKSVRKAACCAALIETVQERRQNQQQQQQQQVEVSPNELFLATLAALTSLQGTLEQQVKRTDTDTESNNNNNSSNEVETTALPLLEILRQILPYVAHPSNNHGALLLHQFGTVSRMLRMFVALGYAYTASSSTTAGTNNKHSTSTAVGATSTSGANALLRQILKTTTMLLLITPSSTNTTTSQEAEKEMAKLLHATIIRMFHDVRPKVRKAAFGCAMDVVIVASSSNSSSSSSSSPVVQQRKVIADFLWEYCHAVITQYKSSSSGSKKKNDSSNSKNLIHILRLLSTSLPYADDVRIRVRFGDDCLALMGGGGEGSGSNKGEVSMEVIRETLITLLSCLEKGEEDSDDGLLLSSMEQEVDTTKDTAKEDEEISKFAARALAFLLQHRPNAANSSFSSAGDVNVVYGRCLMGCVERMLVRANSSDEDGTLASKLLAMKLLPNVLTSILHLCDEAAEGEDGGAAKSAEMCGSEFNQFVSRVMPIVTSYFYNATSNNNLQRVAIEAVSNCIDIIRQALKIQYRNAWGNILPGGYATFTSTLALNLLEMRGAGNEANNGNSELEGKLQSWLKELVVSLLRLRDDVEKDGTARTAVEYATSTVMRGMGLELFLSLVDFTDDHVDIGDKKKKSLNTESGAGLWWLLPLMKQSASADASALASSSSITTRSHLSFFQGRVLNLARRCDAASADGHRTAAEASIQKQRVVEVWSLLYYFCLHPIDMKENFAAVAKTVVKALSDHSRYPKLVPVICGSLKSLAVGVTGRAEANPSAEATEDLEVLSNVSIKILPSLFKLVETLNESQKTNSADDMDTDDKSSSKEKQAIRQQNMQLVETVTDTIGQLAQICPREFLQNLFKKVVQRLLVATTENGDNAGDKASKDAQAVRMCSLLGLGQALVASGSLDDNSVSLLYRAVRPLVRSDEHDSSVQKRAYKVLAEICEKHKEFVTSEERLNEMTDLMVDSIVTCQVSARHMRLKCMAYIVQGFDSSNQAHMAVIPKIMGEVLLCLKDSNAKTREAAYQLLLEMAVARDDMTDYFKIILAALGAKTTHMRSAAVMALSRLTFEYARHDTTVQSLLPSLMQTVAFLFDDSSREVTKSVISFVRVCVAAMSFDQLEPLLPEIVGGIMKYNKGRDRFRAKIKIILKKLVRLYGYDAIAPLVPEKDTRLITHMRKLTERTARRKAAGLQDGQSVVNNFDDMMESDEDDSDDGRTFMTGVTGFTKMTSMTGKSMKSAKSKSVVSGARSTMTGKSAKSASGPRIKAELQGEILDMLDSSKMAKSVRFADANMNDNDFSDDDDGMDDMQFDNQGRIIISDGLQKVSGDKGAADDFDSEDDDENLQLKAGGGKRRRVSKFESVKVAKAERDAVNARKQSKQSKKPTSSIGSAYKSKKAGGDVKKKGQQYEPYAYVPLNAKDYSKKNRSNAVSKMGTVVRSTKRKR</sequence>
<dbReference type="Proteomes" id="UP001224775">
    <property type="component" value="Unassembled WGS sequence"/>
</dbReference>
<comment type="subcellular location">
    <subcellularLocation>
        <location evidence="1">Cytoplasm</location>
        <location evidence="1">Cytoskeleton</location>
    </subcellularLocation>
</comment>
<feature type="region of interest" description="Disordered" evidence="5">
    <location>
        <begin position="872"/>
        <end position="894"/>
    </location>
</feature>
<feature type="region of interest" description="Disordered" evidence="5">
    <location>
        <begin position="1486"/>
        <end position="1507"/>
    </location>
</feature>
<evidence type="ECO:0000313" key="7">
    <source>
        <dbReference type="EMBL" id="KAK1732996.1"/>
    </source>
</evidence>
<dbReference type="InterPro" id="IPR016024">
    <property type="entry name" value="ARM-type_fold"/>
</dbReference>
<dbReference type="InterPro" id="IPR034085">
    <property type="entry name" value="TOG"/>
</dbReference>
<feature type="compositionally biased region" description="Polar residues" evidence="5">
    <location>
        <begin position="1312"/>
        <end position="1322"/>
    </location>
</feature>
<keyword evidence="4" id="KW-0206">Cytoskeleton</keyword>
<comment type="caution">
    <text evidence="7">The sequence shown here is derived from an EMBL/GenBank/DDBJ whole genome shotgun (WGS) entry which is preliminary data.</text>
</comment>
<name>A0AAD8XSF9_9STRA</name>
<feature type="domain" description="TOG" evidence="6">
    <location>
        <begin position="969"/>
        <end position="1214"/>
    </location>
</feature>
<gene>
    <name evidence="7" type="ORF">QTG54_016327</name>
</gene>
<accession>A0AAD8XSF9</accession>
<evidence type="ECO:0000256" key="2">
    <source>
        <dbReference type="ARBA" id="ARBA00007690"/>
    </source>
</evidence>
<feature type="compositionally biased region" description="Basic and acidic residues" evidence="5">
    <location>
        <begin position="1420"/>
        <end position="1436"/>
    </location>
</feature>
<evidence type="ECO:0000256" key="3">
    <source>
        <dbReference type="ARBA" id="ARBA00022490"/>
    </source>
</evidence>
<evidence type="ECO:0000313" key="8">
    <source>
        <dbReference type="Proteomes" id="UP001224775"/>
    </source>
</evidence>
<dbReference type="InterPro" id="IPR052087">
    <property type="entry name" value="RRP12"/>
</dbReference>
<feature type="region of interest" description="Disordered" evidence="5">
    <location>
        <begin position="1"/>
        <end position="27"/>
    </location>
</feature>
<dbReference type="PANTHER" id="PTHR48287">
    <property type="entry name" value="ARM REPEAT SUPERFAMILY PROTEIN"/>
    <property type="match status" value="1"/>
</dbReference>
<keyword evidence="8" id="KW-1185">Reference proteome</keyword>
<dbReference type="GO" id="GO:0005634">
    <property type="term" value="C:nucleus"/>
    <property type="evidence" value="ECO:0007669"/>
    <property type="project" value="UniProtKB-SubCell"/>
</dbReference>
<dbReference type="SMART" id="SM01349">
    <property type="entry name" value="TOG"/>
    <property type="match status" value="1"/>
</dbReference>
<dbReference type="InterPro" id="IPR011989">
    <property type="entry name" value="ARM-like"/>
</dbReference>
<dbReference type="InterPro" id="IPR012978">
    <property type="entry name" value="HEAT_RRP12"/>
</dbReference>
<evidence type="ECO:0000256" key="1">
    <source>
        <dbReference type="ARBA" id="ARBA00004245"/>
    </source>
</evidence>
<evidence type="ECO:0000256" key="4">
    <source>
        <dbReference type="ARBA" id="ARBA00023212"/>
    </source>
</evidence>
<reference evidence="7" key="1">
    <citation type="submission" date="2023-06" db="EMBL/GenBank/DDBJ databases">
        <title>Survivors Of The Sea: Transcriptome response of Skeletonema marinoi to long-term dormancy.</title>
        <authorList>
            <person name="Pinder M.I.M."/>
            <person name="Kourtchenko O."/>
            <person name="Robertson E.K."/>
            <person name="Larsson T."/>
            <person name="Maumus F."/>
            <person name="Osuna-Cruz C.M."/>
            <person name="Vancaester E."/>
            <person name="Stenow R."/>
            <person name="Vandepoele K."/>
            <person name="Ploug H."/>
            <person name="Bruchert V."/>
            <person name="Godhe A."/>
            <person name="Topel M."/>
        </authorList>
    </citation>
    <scope>NUCLEOTIDE SEQUENCE</scope>
    <source>
        <strain evidence="7">R05AC</strain>
    </source>
</reference>
<dbReference type="GO" id="GO:0015631">
    <property type="term" value="F:tubulin binding"/>
    <property type="evidence" value="ECO:0007669"/>
    <property type="project" value="InterPro"/>
</dbReference>
<dbReference type="InterPro" id="IPR048491">
    <property type="entry name" value="XMAP215_CLASP_TOG"/>
</dbReference>
<comment type="similarity">
    <text evidence="2">Belongs to the RRP12 family.</text>
</comment>
<dbReference type="EMBL" id="JATAAI010000055">
    <property type="protein sequence ID" value="KAK1732996.1"/>
    <property type="molecule type" value="Genomic_DNA"/>
</dbReference>
<keyword evidence="3" id="KW-0963">Cytoplasm</keyword>
<organism evidence="7 8">
    <name type="scientific">Skeletonema marinoi</name>
    <dbReference type="NCBI Taxonomy" id="267567"/>
    <lineage>
        <taxon>Eukaryota</taxon>
        <taxon>Sar</taxon>
        <taxon>Stramenopiles</taxon>
        <taxon>Ochrophyta</taxon>
        <taxon>Bacillariophyta</taxon>
        <taxon>Coscinodiscophyceae</taxon>
        <taxon>Thalassiosirophycidae</taxon>
        <taxon>Thalassiosirales</taxon>
        <taxon>Skeletonemataceae</taxon>
        <taxon>Skeletonema</taxon>
        <taxon>Skeletonema marinoi-dohrnii complex</taxon>
    </lineage>
</organism>
<dbReference type="Pfam" id="PF08161">
    <property type="entry name" value="RRP12_HEAT"/>
    <property type="match status" value="1"/>
</dbReference>
<feature type="region of interest" description="Disordered" evidence="5">
    <location>
        <begin position="1299"/>
        <end position="1327"/>
    </location>
</feature>
<feature type="compositionally biased region" description="Low complexity" evidence="5">
    <location>
        <begin position="1299"/>
        <end position="1311"/>
    </location>
</feature>
<feature type="compositionally biased region" description="Basic and acidic residues" evidence="5">
    <location>
        <begin position="882"/>
        <end position="892"/>
    </location>
</feature>
<feature type="compositionally biased region" description="Acidic residues" evidence="5">
    <location>
        <begin position="1396"/>
        <end position="1406"/>
    </location>
</feature>
<evidence type="ECO:0000256" key="5">
    <source>
        <dbReference type="SAM" id="MobiDB-lite"/>
    </source>
</evidence>
<proteinExistence type="inferred from homology"/>
<dbReference type="SUPFAM" id="SSF48371">
    <property type="entry name" value="ARM repeat"/>
    <property type="match status" value="1"/>
</dbReference>
<dbReference type="Pfam" id="PF21041">
    <property type="entry name" value="XMAP215_CLASP_TOG"/>
    <property type="match status" value="1"/>
</dbReference>
<dbReference type="PANTHER" id="PTHR48287:SF1">
    <property type="entry name" value="ARM REPEAT SUPERFAMILY PROTEIN"/>
    <property type="match status" value="1"/>
</dbReference>
<feature type="region of interest" description="Disordered" evidence="5">
    <location>
        <begin position="1379"/>
        <end position="1472"/>
    </location>
</feature>
<dbReference type="Gene3D" id="1.25.10.10">
    <property type="entry name" value="Leucine-rich Repeat Variant"/>
    <property type="match status" value="1"/>
</dbReference>
<evidence type="ECO:0000259" key="6">
    <source>
        <dbReference type="SMART" id="SM01349"/>
    </source>
</evidence>
<feature type="region of interest" description="Disordered" evidence="5">
    <location>
        <begin position="128"/>
        <end position="150"/>
    </location>
</feature>
<feature type="compositionally biased region" description="Low complexity" evidence="5">
    <location>
        <begin position="8"/>
        <end position="27"/>
    </location>
</feature>
<dbReference type="GO" id="GO:0005856">
    <property type="term" value="C:cytoskeleton"/>
    <property type="evidence" value="ECO:0007669"/>
    <property type="project" value="UniProtKB-SubCell"/>
</dbReference>
<protein>
    <submittedName>
        <fullName evidence="7">Ribosomal RNA-processing protein 12 family protein</fullName>
    </submittedName>
</protein>
<feature type="compositionally biased region" description="Low complexity" evidence="5">
    <location>
        <begin position="139"/>
        <end position="150"/>
    </location>
</feature>